<dbReference type="RefSeq" id="WP_054721998.1">
    <property type="nucleotide sequence ID" value="NZ_AZDJ01000016.1"/>
</dbReference>
<reference evidence="1 2" key="1">
    <citation type="journal article" date="2015" name="Genome Announc.">
        <title>Expanding the biotechnology potential of lactobacilli through comparative genomics of 213 strains and associated genera.</title>
        <authorList>
            <person name="Sun Z."/>
            <person name="Harris H.M."/>
            <person name="McCann A."/>
            <person name="Guo C."/>
            <person name="Argimon S."/>
            <person name="Zhang W."/>
            <person name="Yang X."/>
            <person name="Jeffery I.B."/>
            <person name="Cooney J.C."/>
            <person name="Kagawa T.F."/>
            <person name="Liu W."/>
            <person name="Song Y."/>
            <person name="Salvetti E."/>
            <person name="Wrobel A."/>
            <person name="Rasinkangas P."/>
            <person name="Parkhill J."/>
            <person name="Rea M.C."/>
            <person name="O'Sullivan O."/>
            <person name="Ritari J."/>
            <person name="Douillard F.P."/>
            <person name="Paul Ross R."/>
            <person name="Yang R."/>
            <person name="Briner A.E."/>
            <person name="Felis G.E."/>
            <person name="de Vos W.M."/>
            <person name="Barrangou R."/>
            <person name="Klaenhammer T.R."/>
            <person name="Caufield P.W."/>
            <person name="Cui Y."/>
            <person name="Zhang H."/>
            <person name="O'Toole P.W."/>
        </authorList>
    </citation>
    <scope>NUCLEOTIDE SEQUENCE [LARGE SCALE GENOMIC DNA]</scope>
    <source>
        <strain evidence="1 2">JCM 17158</strain>
    </source>
</reference>
<proteinExistence type="predicted"/>
<organism evidence="1 2">
    <name type="scientific">Lacticaseibacillus nasuensis JCM 17158</name>
    <dbReference type="NCBI Taxonomy" id="1291734"/>
    <lineage>
        <taxon>Bacteria</taxon>
        <taxon>Bacillati</taxon>
        <taxon>Bacillota</taxon>
        <taxon>Bacilli</taxon>
        <taxon>Lactobacillales</taxon>
        <taxon>Lactobacillaceae</taxon>
        <taxon>Lacticaseibacillus</taxon>
    </lineage>
</organism>
<evidence type="ECO:0000313" key="2">
    <source>
        <dbReference type="Proteomes" id="UP000051804"/>
    </source>
</evidence>
<accession>A0A0R1K0K0</accession>
<evidence type="ECO:0000313" key="1">
    <source>
        <dbReference type="EMBL" id="KRK72887.1"/>
    </source>
</evidence>
<gene>
    <name evidence="1" type="ORF">FD02_GL001305</name>
</gene>
<dbReference type="Proteomes" id="UP000051804">
    <property type="component" value="Unassembled WGS sequence"/>
</dbReference>
<protein>
    <submittedName>
        <fullName evidence="1">Uncharacterized protein</fullName>
    </submittedName>
</protein>
<sequence>MKLTLTVTALPPHRRTALSSLDLLAAWPKLPRRSLPSVFASGGQGLLAVVPVPEEKSTIIVDYHIGPYRVEVKEPTLWQALHDAEFHLKGNAALTAAATAQYQAQTGSNKPPETIALGGALLIGCAGDNHRPNILVNARFFQQVTFSDDHPQTMAVTLKFTGGTCILACDYTGQVRLSQPLVRARFNYARALSATTWPAQREILKPGAGQAVTATVPVSKMGAQSLAGQSTPAEIARKVDAFRDDMRLFEVPVPYRQKLAQSVRRLLQE</sequence>
<comment type="caution">
    <text evidence="1">The sequence shown here is derived from an EMBL/GenBank/DDBJ whole genome shotgun (WGS) entry which is preliminary data.</text>
</comment>
<keyword evidence="2" id="KW-1185">Reference proteome</keyword>
<dbReference type="AlphaFoldDB" id="A0A0R1K0K0"/>
<dbReference type="EMBL" id="AZDJ01000016">
    <property type="protein sequence ID" value="KRK72887.1"/>
    <property type="molecule type" value="Genomic_DNA"/>
</dbReference>
<name>A0A0R1K0K0_9LACO</name>
<dbReference type="PATRIC" id="fig|1291734.4.peg.1342"/>